<organism evidence="3 4">
    <name type="scientific">Lacihabitans lacunae</name>
    <dbReference type="NCBI Taxonomy" id="1028214"/>
    <lineage>
        <taxon>Bacteria</taxon>
        <taxon>Pseudomonadati</taxon>
        <taxon>Bacteroidota</taxon>
        <taxon>Cytophagia</taxon>
        <taxon>Cytophagales</taxon>
        <taxon>Leadbetterellaceae</taxon>
        <taxon>Lacihabitans</taxon>
    </lineage>
</organism>
<dbReference type="Proteomes" id="UP001595616">
    <property type="component" value="Unassembled WGS sequence"/>
</dbReference>
<feature type="domain" description="Signal transduction histidine kinase internal region" evidence="2">
    <location>
        <begin position="205"/>
        <end position="279"/>
    </location>
</feature>
<evidence type="ECO:0000313" key="4">
    <source>
        <dbReference type="Proteomes" id="UP001595616"/>
    </source>
</evidence>
<name>A0ABV7YTT9_9BACT</name>
<dbReference type="EMBL" id="JBHRYQ010000001">
    <property type="protein sequence ID" value="MFC3810272.1"/>
    <property type="molecule type" value="Genomic_DNA"/>
</dbReference>
<evidence type="ECO:0000313" key="3">
    <source>
        <dbReference type="EMBL" id="MFC3810272.1"/>
    </source>
</evidence>
<feature type="transmembrane region" description="Helical" evidence="1">
    <location>
        <begin position="33"/>
        <end position="55"/>
    </location>
</feature>
<proteinExistence type="predicted"/>
<sequence length="391" mass="46387">MQRKLDQHIPMLDQRLVFFTRLSKCIDFVRKRLWMQVVLILIMFLVFQFYLFFLLNNKNYYTGESSFKFSLLKDSLWLLGYFLIYFIFFRLFQNRKFKLLLITFIAWFFTLHSYSVYLDCLEFCVQNEQSIKLKAKGQVAVECEVKDSYESDNFFAPIVNGYTLYYSIFEFIMVYAFPLFILFCYLMIKENTKKIEVKRISNKLEMKILNNQISPHFLFNGLNNIYGLLIKNDSTSKEFVTQLQSLFNFSFDNISKEKIPLSDELKYIVNYIELENLRRKIPIIVEIENSNIENLEVAPFLFFTLIENAIKHGFSDELSQSKLYINLSRNGNTIKFNVVNSKSKSVSIRKNIEGGLGLKTLKRRLEILYPNSTLIFKNNLDSYEAEIVLQL</sequence>
<dbReference type="InterPro" id="IPR050640">
    <property type="entry name" value="Bact_2-comp_sensor_kinase"/>
</dbReference>
<comment type="caution">
    <text evidence="3">The sequence shown here is derived from an EMBL/GenBank/DDBJ whole genome shotgun (WGS) entry which is preliminary data.</text>
</comment>
<feature type="transmembrane region" description="Helical" evidence="1">
    <location>
        <begin position="164"/>
        <end position="188"/>
    </location>
</feature>
<dbReference type="InterPro" id="IPR010559">
    <property type="entry name" value="Sig_transdc_His_kin_internal"/>
</dbReference>
<keyword evidence="1" id="KW-0812">Transmembrane</keyword>
<keyword evidence="3" id="KW-0418">Kinase</keyword>
<keyword evidence="1" id="KW-1133">Transmembrane helix</keyword>
<keyword evidence="4" id="KW-1185">Reference proteome</keyword>
<keyword evidence="3" id="KW-0808">Transferase</keyword>
<evidence type="ECO:0000259" key="2">
    <source>
        <dbReference type="Pfam" id="PF06580"/>
    </source>
</evidence>
<protein>
    <submittedName>
        <fullName evidence="3">Sensor histidine kinase</fullName>
        <ecNumber evidence="3">2.7.13.3</ecNumber>
    </submittedName>
</protein>
<evidence type="ECO:0000256" key="1">
    <source>
        <dbReference type="SAM" id="Phobius"/>
    </source>
</evidence>
<gene>
    <name evidence="3" type="ORF">ACFOOI_06375</name>
</gene>
<reference evidence="4" key="1">
    <citation type="journal article" date="2019" name="Int. J. Syst. Evol. Microbiol.">
        <title>The Global Catalogue of Microorganisms (GCM) 10K type strain sequencing project: providing services to taxonomists for standard genome sequencing and annotation.</title>
        <authorList>
            <consortium name="The Broad Institute Genomics Platform"/>
            <consortium name="The Broad Institute Genome Sequencing Center for Infectious Disease"/>
            <person name="Wu L."/>
            <person name="Ma J."/>
        </authorList>
    </citation>
    <scope>NUCLEOTIDE SEQUENCE [LARGE SCALE GENOMIC DNA]</scope>
    <source>
        <strain evidence="4">CECT 7956</strain>
    </source>
</reference>
<dbReference type="PANTHER" id="PTHR34220:SF7">
    <property type="entry name" value="SENSOR HISTIDINE KINASE YPDA"/>
    <property type="match status" value="1"/>
</dbReference>
<accession>A0ABV7YTT9</accession>
<dbReference type="RefSeq" id="WP_379836264.1">
    <property type="nucleotide sequence ID" value="NZ_JBHRYQ010000001.1"/>
</dbReference>
<feature type="transmembrane region" description="Helical" evidence="1">
    <location>
        <begin position="75"/>
        <end position="92"/>
    </location>
</feature>
<dbReference type="EC" id="2.7.13.3" evidence="3"/>
<keyword evidence="1" id="KW-0472">Membrane</keyword>
<dbReference type="Pfam" id="PF06580">
    <property type="entry name" value="His_kinase"/>
    <property type="match status" value="1"/>
</dbReference>
<dbReference type="PANTHER" id="PTHR34220">
    <property type="entry name" value="SENSOR HISTIDINE KINASE YPDA"/>
    <property type="match status" value="1"/>
</dbReference>
<feature type="transmembrane region" description="Helical" evidence="1">
    <location>
        <begin position="99"/>
        <end position="117"/>
    </location>
</feature>
<dbReference type="GO" id="GO:0004673">
    <property type="term" value="F:protein histidine kinase activity"/>
    <property type="evidence" value="ECO:0007669"/>
    <property type="project" value="UniProtKB-EC"/>
</dbReference>